<dbReference type="InterPro" id="IPR036388">
    <property type="entry name" value="WH-like_DNA-bd_sf"/>
</dbReference>
<dbReference type="PANTHER" id="PTHR46577:SF1">
    <property type="entry name" value="HTH-TYPE TRANSCRIPTIONAL REGULATORY PROTEIN GABR"/>
    <property type="match status" value="1"/>
</dbReference>
<dbReference type="GO" id="GO:0003677">
    <property type="term" value="F:DNA binding"/>
    <property type="evidence" value="ECO:0007669"/>
    <property type="project" value="UniProtKB-KW"/>
</dbReference>
<dbReference type="InterPro" id="IPR015421">
    <property type="entry name" value="PyrdxlP-dep_Trfase_major"/>
</dbReference>
<evidence type="ECO:0000313" key="10">
    <source>
        <dbReference type="Proteomes" id="UP000641588"/>
    </source>
</evidence>
<keyword evidence="7" id="KW-0804">Transcription</keyword>
<dbReference type="GO" id="GO:0030170">
    <property type="term" value="F:pyridoxal phosphate binding"/>
    <property type="evidence" value="ECO:0007669"/>
    <property type="project" value="InterPro"/>
</dbReference>
<dbReference type="InterPro" id="IPR000524">
    <property type="entry name" value="Tscrpt_reg_HTH_GntR"/>
</dbReference>
<dbReference type="PANTHER" id="PTHR46577">
    <property type="entry name" value="HTH-TYPE TRANSCRIPTIONAL REGULATORY PROTEIN GABR"/>
    <property type="match status" value="1"/>
</dbReference>
<dbReference type="RefSeq" id="WP_171654513.1">
    <property type="nucleotide sequence ID" value="NZ_WHOD01000095.1"/>
</dbReference>
<evidence type="ECO:0000256" key="1">
    <source>
        <dbReference type="ARBA" id="ARBA00001933"/>
    </source>
</evidence>
<keyword evidence="4" id="KW-0663">Pyridoxal phosphate</keyword>
<evidence type="ECO:0000256" key="3">
    <source>
        <dbReference type="ARBA" id="ARBA00022576"/>
    </source>
</evidence>
<dbReference type="SUPFAM" id="SSF53383">
    <property type="entry name" value="PLP-dependent transferases"/>
    <property type="match status" value="1"/>
</dbReference>
<dbReference type="PRINTS" id="PR00035">
    <property type="entry name" value="HTHGNTR"/>
</dbReference>
<sequence length="482" mass="55316">MHFQIPYHSYYERYSSKLLAFYHALRDSIVGGVLPLHTRLPSSRELAELYKVSRGTINQVYDMLASEGYVICEVGRGTFVSYNSSCIQQMDMLKRNYSLSKWGARVNEISVAHEASVQLPLKSEGLREIDFHWFAPDSEWFPKEEWNRCLYATARQMSQQNFTIPPSAQGDLGLREGIANYLRRARGIAAQAEHIVIFNGSMQAIALLTQLMINEGDTAIVENPGYNGIRRAVMAAGGTCMPIDVDEQGIVPDDWTAKLLFVTPGRQFPTGAVLSLERRQRLLQWAYEREAVIIEDDYDSEFRHRGKAVEPLKVLDREERVVYVGSFSKSLLSSIRIGYAVVPPALVEPVIRAKALYEPQPTGLLEQQTLASFMNSGQYERHLRRMKRVYSRKFECLRLLLTRCLSDRFDWVESDAGLHLFGWWRGTEESYMEFRKRCGESGIRWSDVALPADSRIRHGAYFHFPHLTEQDMEYAVKLMQVL</sequence>
<evidence type="ECO:0000256" key="4">
    <source>
        <dbReference type="ARBA" id="ARBA00022898"/>
    </source>
</evidence>
<dbReference type="SMART" id="SM00345">
    <property type="entry name" value="HTH_GNTR"/>
    <property type="match status" value="1"/>
</dbReference>
<reference evidence="9" key="1">
    <citation type="submission" date="2019-10" db="EMBL/GenBank/DDBJ databases">
        <title>Description of Paenibacillus glebae sp. nov.</title>
        <authorList>
            <person name="Carlier A."/>
            <person name="Qi S."/>
        </authorList>
    </citation>
    <scope>NUCLEOTIDE SEQUENCE</scope>
    <source>
        <strain evidence="9">LMG 31456</strain>
    </source>
</reference>
<evidence type="ECO:0000256" key="7">
    <source>
        <dbReference type="ARBA" id="ARBA00023163"/>
    </source>
</evidence>
<dbReference type="InterPro" id="IPR036390">
    <property type="entry name" value="WH_DNA-bd_sf"/>
</dbReference>
<evidence type="ECO:0000256" key="2">
    <source>
        <dbReference type="ARBA" id="ARBA00005384"/>
    </source>
</evidence>
<feature type="domain" description="HTH gntR-type" evidence="8">
    <location>
        <begin position="15"/>
        <end position="83"/>
    </location>
</feature>
<organism evidence="9 10">
    <name type="scientific">Paenibacillus foliorum</name>
    <dbReference type="NCBI Taxonomy" id="2654974"/>
    <lineage>
        <taxon>Bacteria</taxon>
        <taxon>Bacillati</taxon>
        <taxon>Bacillota</taxon>
        <taxon>Bacilli</taxon>
        <taxon>Bacillales</taxon>
        <taxon>Paenibacillaceae</taxon>
        <taxon>Paenibacillus</taxon>
    </lineage>
</organism>
<dbReference type="InterPro" id="IPR051446">
    <property type="entry name" value="HTH_trans_reg/aminotransferase"/>
</dbReference>
<evidence type="ECO:0000256" key="6">
    <source>
        <dbReference type="ARBA" id="ARBA00023125"/>
    </source>
</evidence>
<dbReference type="InterPro" id="IPR004839">
    <property type="entry name" value="Aminotransferase_I/II_large"/>
</dbReference>
<dbReference type="InterPro" id="IPR015424">
    <property type="entry name" value="PyrdxlP-dep_Trfase"/>
</dbReference>
<dbReference type="Pfam" id="PF00155">
    <property type="entry name" value="Aminotran_1_2"/>
    <property type="match status" value="1"/>
</dbReference>
<dbReference type="CDD" id="cd00609">
    <property type="entry name" value="AAT_like"/>
    <property type="match status" value="1"/>
</dbReference>
<gene>
    <name evidence="9" type="ORF">GC093_24120</name>
</gene>
<keyword evidence="5" id="KW-0805">Transcription regulation</keyword>
<proteinExistence type="inferred from homology"/>
<dbReference type="PROSITE" id="PS50949">
    <property type="entry name" value="HTH_GNTR"/>
    <property type="match status" value="1"/>
</dbReference>
<accession>A0A972GXD8</accession>
<dbReference type="EMBL" id="WHOD01000095">
    <property type="protein sequence ID" value="NOU96284.1"/>
    <property type="molecule type" value="Genomic_DNA"/>
</dbReference>
<dbReference type="SUPFAM" id="SSF46785">
    <property type="entry name" value="Winged helix' DNA-binding domain"/>
    <property type="match status" value="1"/>
</dbReference>
<keyword evidence="3 9" id="KW-0032">Aminotransferase</keyword>
<protein>
    <submittedName>
        <fullName evidence="9">Aminotransferase class I/II-fold pyridoxal phosphate-dependent enzyme</fullName>
    </submittedName>
</protein>
<keyword evidence="10" id="KW-1185">Reference proteome</keyword>
<keyword evidence="3 9" id="KW-0808">Transferase</keyword>
<dbReference type="Proteomes" id="UP000641588">
    <property type="component" value="Unassembled WGS sequence"/>
</dbReference>
<dbReference type="Gene3D" id="1.10.10.10">
    <property type="entry name" value="Winged helix-like DNA-binding domain superfamily/Winged helix DNA-binding domain"/>
    <property type="match status" value="1"/>
</dbReference>
<dbReference type="GO" id="GO:0008483">
    <property type="term" value="F:transaminase activity"/>
    <property type="evidence" value="ECO:0007669"/>
    <property type="project" value="UniProtKB-KW"/>
</dbReference>
<comment type="cofactor">
    <cofactor evidence="1">
        <name>pyridoxal 5'-phosphate</name>
        <dbReference type="ChEBI" id="CHEBI:597326"/>
    </cofactor>
</comment>
<dbReference type="AlphaFoldDB" id="A0A972GXD8"/>
<comment type="caution">
    <text evidence="9">The sequence shown here is derived from an EMBL/GenBank/DDBJ whole genome shotgun (WGS) entry which is preliminary data.</text>
</comment>
<dbReference type="GO" id="GO:0003700">
    <property type="term" value="F:DNA-binding transcription factor activity"/>
    <property type="evidence" value="ECO:0007669"/>
    <property type="project" value="InterPro"/>
</dbReference>
<keyword evidence="6" id="KW-0238">DNA-binding</keyword>
<evidence type="ECO:0000259" key="8">
    <source>
        <dbReference type="PROSITE" id="PS50949"/>
    </source>
</evidence>
<evidence type="ECO:0000313" key="9">
    <source>
        <dbReference type="EMBL" id="NOU96284.1"/>
    </source>
</evidence>
<comment type="similarity">
    <text evidence="2">In the C-terminal section; belongs to the class-I pyridoxal-phosphate-dependent aminotransferase family.</text>
</comment>
<evidence type="ECO:0000256" key="5">
    <source>
        <dbReference type="ARBA" id="ARBA00023015"/>
    </source>
</evidence>
<dbReference type="CDD" id="cd07377">
    <property type="entry name" value="WHTH_GntR"/>
    <property type="match status" value="1"/>
</dbReference>
<dbReference type="Gene3D" id="3.40.640.10">
    <property type="entry name" value="Type I PLP-dependent aspartate aminotransferase-like (Major domain)"/>
    <property type="match status" value="1"/>
</dbReference>
<dbReference type="Pfam" id="PF00392">
    <property type="entry name" value="GntR"/>
    <property type="match status" value="1"/>
</dbReference>
<name>A0A972GXD8_9BACL</name>